<reference evidence="2 3" key="1">
    <citation type="submission" date="2023-03" db="EMBL/GenBank/DDBJ databases">
        <title>NovoSphingobium album sp. nov. isolated from polycyclic aromatic hydrocarbons- and heavy-metal polluted soil.</title>
        <authorList>
            <person name="Liu Z."/>
            <person name="Wang K."/>
        </authorList>
    </citation>
    <scope>NUCLEOTIDE SEQUENCE [LARGE SCALE GENOMIC DNA]</scope>
    <source>
        <strain evidence="2 3">H3SJ31-1</strain>
    </source>
</reference>
<dbReference type="RefSeq" id="WP_275229908.1">
    <property type="nucleotide sequence ID" value="NZ_JARESE010000063.1"/>
</dbReference>
<sequence length="94" mass="10019">MDQETRLNEALRSLGDMQADVVPEGFMDSVWSRAGEMAEAANARRRLALFAVIFAAGMGGGIGTIQTPVKAEPTSYQLFVGADLSPAVLLHVEP</sequence>
<name>A0ABT5WVA1_9SPHN</name>
<dbReference type="Proteomes" id="UP001216253">
    <property type="component" value="Unassembled WGS sequence"/>
</dbReference>
<comment type="caution">
    <text evidence="2">The sequence shown here is derived from an EMBL/GenBank/DDBJ whole genome shotgun (WGS) entry which is preliminary data.</text>
</comment>
<keyword evidence="1" id="KW-0812">Transmembrane</keyword>
<keyword evidence="3" id="KW-1185">Reference proteome</keyword>
<gene>
    <name evidence="2" type="ORF">PYV00_19085</name>
</gene>
<organism evidence="2 3">
    <name type="scientific">Novosphingobium album</name>
    <name type="common">ex Liu et al. 2023</name>
    <dbReference type="NCBI Taxonomy" id="3031130"/>
    <lineage>
        <taxon>Bacteria</taxon>
        <taxon>Pseudomonadati</taxon>
        <taxon>Pseudomonadota</taxon>
        <taxon>Alphaproteobacteria</taxon>
        <taxon>Sphingomonadales</taxon>
        <taxon>Sphingomonadaceae</taxon>
        <taxon>Novosphingobium</taxon>
    </lineage>
</organism>
<accession>A0ABT5WVA1</accession>
<evidence type="ECO:0000256" key="1">
    <source>
        <dbReference type="SAM" id="Phobius"/>
    </source>
</evidence>
<proteinExistence type="predicted"/>
<evidence type="ECO:0000313" key="3">
    <source>
        <dbReference type="Proteomes" id="UP001216253"/>
    </source>
</evidence>
<feature type="transmembrane region" description="Helical" evidence="1">
    <location>
        <begin position="47"/>
        <end position="65"/>
    </location>
</feature>
<protein>
    <submittedName>
        <fullName evidence="2">Uncharacterized protein</fullName>
    </submittedName>
</protein>
<dbReference type="EMBL" id="JARESE010000063">
    <property type="protein sequence ID" value="MDE8653801.1"/>
    <property type="molecule type" value="Genomic_DNA"/>
</dbReference>
<keyword evidence="1" id="KW-0472">Membrane</keyword>
<keyword evidence="1" id="KW-1133">Transmembrane helix</keyword>
<evidence type="ECO:0000313" key="2">
    <source>
        <dbReference type="EMBL" id="MDE8653801.1"/>
    </source>
</evidence>